<keyword evidence="8" id="KW-1000">Mitochondrion outer membrane</keyword>
<dbReference type="AlphaFoldDB" id="A0A7M7RGX7"/>
<feature type="transmembrane region" description="Helical" evidence="17">
    <location>
        <begin position="125"/>
        <end position="144"/>
    </location>
</feature>
<reference evidence="19" key="1">
    <citation type="submission" date="2015-02" db="EMBL/GenBank/DDBJ databases">
        <title>Genome sequencing for Strongylocentrotus purpuratus.</title>
        <authorList>
            <person name="Murali S."/>
            <person name="Liu Y."/>
            <person name="Vee V."/>
            <person name="English A."/>
            <person name="Wang M."/>
            <person name="Skinner E."/>
            <person name="Han Y."/>
            <person name="Muzny D.M."/>
            <person name="Worley K.C."/>
            <person name="Gibbs R.A."/>
        </authorList>
    </citation>
    <scope>NUCLEOTIDE SEQUENCE</scope>
</reference>
<name>A0A7M7RGX7_STRPU</name>
<evidence type="ECO:0000313" key="19">
    <source>
        <dbReference type="Proteomes" id="UP000007110"/>
    </source>
</evidence>
<dbReference type="InterPro" id="IPR001129">
    <property type="entry name" value="Membr-assoc_MAPEG"/>
</dbReference>
<accession>A0A7M7RGX7</accession>
<evidence type="ECO:0000256" key="16">
    <source>
        <dbReference type="ARBA" id="ARBA00049385"/>
    </source>
</evidence>
<dbReference type="GO" id="GO:0005789">
    <property type="term" value="C:endoplasmic reticulum membrane"/>
    <property type="evidence" value="ECO:0007669"/>
    <property type="project" value="UniProtKB-SubCell"/>
</dbReference>
<dbReference type="InterPro" id="IPR040162">
    <property type="entry name" value="MGST1-like"/>
</dbReference>
<evidence type="ECO:0000256" key="13">
    <source>
        <dbReference type="ARBA" id="ARBA00023136"/>
    </source>
</evidence>
<evidence type="ECO:0000256" key="2">
    <source>
        <dbReference type="ARBA" id="ARBA00004294"/>
    </source>
</evidence>
<feature type="transmembrane region" description="Helical" evidence="17">
    <location>
        <begin position="73"/>
        <end position="92"/>
    </location>
</feature>
<dbReference type="EnsemblMetazoa" id="XM_788749">
    <property type="protein sequence ID" value="XP_793842"/>
    <property type="gene ID" value="LOC589095"/>
</dbReference>
<dbReference type="KEGG" id="spu:589095"/>
<organism evidence="18 19">
    <name type="scientific">Strongylocentrotus purpuratus</name>
    <name type="common">Purple sea urchin</name>
    <dbReference type="NCBI Taxonomy" id="7668"/>
    <lineage>
        <taxon>Eukaryota</taxon>
        <taxon>Metazoa</taxon>
        <taxon>Echinodermata</taxon>
        <taxon>Eleutherozoa</taxon>
        <taxon>Echinozoa</taxon>
        <taxon>Echinoidea</taxon>
        <taxon>Euechinoidea</taxon>
        <taxon>Echinacea</taxon>
        <taxon>Camarodonta</taxon>
        <taxon>Echinidea</taxon>
        <taxon>Strongylocentrotidae</taxon>
        <taxon>Strongylocentrotus</taxon>
    </lineage>
</organism>
<keyword evidence="12" id="KW-0496">Mitochondrion</keyword>
<keyword evidence="10 17" id="KW-1133">Transmembrane helix</keyword>
<dbReference type="SUPFAM" id="SSF161084">
    <property type="entry name" value="MAPEG domain-like"/>
    <property type="match status" value="1"/>
</dbReference>
<dbReference type="InParanoid" id="A0A7M7RGX7"/>
<evidence type="ECO:0000256" key="1">
    <source>
        <dbReference type="ARBA" id="ARBA00003701"/>
    </source>
</evidence>
<proteinExistence type="inferred from homology"/>
<evidence type="ECO:0000256" key="9">
    <source>
        <dbReference type="ARBA" id="ARBA00022824"/>
    </source>
</evidence>
<keyword evidence="19" id="KW-1185">Reference proteome</keyword>
<evidence type="ECO:0000256" key="3">
    <source>
        <dbReference type="ARBA" id="ARBA00004477"/>
    </source>
</evidence>
<evidence type="ECO:0000256" key="15">
    <source>
        <dbReference type="ARBA" id="ARBA00039397"/>
    </source>
</evidence>
<dbReference type="Proteomes" id="UP000007110">
    <property type="component" value="Unassembled WGS sequence"/>
</dbReference>
<dbReference type="Gene3D" id="1.20.120.550">
    <property type="entry name" value="Membrane associated eicosanoid/glutathione metabolism-like domain"/>
    <property type="match status" value="1"/>
</dbReference>
<evidence type="ECO:0000256" key="6">
    <source>
        <dbReference type="ARBA" id="ARBA00022679"/>
    </source>
</evidence>
<keyword evidence="6" id="KW-0808">Transferase</keyword>
<keyword evidence="11" id="KW-0007">Acetylation</keyword>
<comment type="subcellular location">
    <subcellularLocation>
        <location evidence="3">Endoplasmic reticulum membrane</location>
        <topology evidence="3">Multi-pass membrane protein</topology>
    </subcellularLocation>
    <subcellularLocation>
        <location evidence="2">Mitochondrion outer membrane</location>
    </subcellularLocation>
</comment>
<dbReference type="EC" id="2.5.1.18" evidence="5"/>
<dbReference type="PANTHER" id="PTHR10689">
    <property type="entry name" value="MICROSOMAL GLUTATHIONE S-TRANSFERASE 1"/>
    <property type="match status" value="1"/>
</dbReference>
<dbReference type="Pfam" id="PF01124">
    <property type="entry name" value="MAPEG"/>
    <property type="match status" value="1"/>
</dbReference>
<comment type="catalytic activity">
    <reaction evidence="16">
        <text>RX + glutathione = an S-substituted glutathione + a halide anion + H(+)</text>
        <dbReference type="Rhea" id="RHEA:16437"/>
        <dbReference type="ChEBI" id="CHEBI:15378"/>
        <dbReference type="ChEBI" id="CHEBI:16042"/>
        <dbReference type="ChEBI" id="CHEBI:17792"/>
        <dbReference type="ChEBI" id="CHEBI:57925"/>
        <dbReference type="ChEBI" id="CHEBI:90779"/>
        <dbReference type="EC" id="2.5.1.18"/>
    </reaction>
    <physiologicalReaction direction="left-to-right" evidence="16">
        <dbReference type="Rhea" id="RHEA:16438"/>
    </physiologicalReaction>
</comment>
<evidence type="ECO:0000313" key="18">
    <source>
        <dbReference type="EnsemblMetazoa" id="XP_793842"/>
    </source>
</evidence>
<evidence type="ECO:0000256" key="12">
    <source>
        <dbReference type="ARBA" id="ARBA00023128"/>
    </source>
</evidence>
<evidence type="ECO:0000256" key="7">
    <source>
        <dbReference type="ARBA" id="ARBA00022692"/>
    </source>
</evidence>
<keyword evidence="13 17" id="KW-0472">Membrane</keyword>
<keyword evidence="9" id="KW-0256">Endoplasmic reticulum</keyword>
<evidence type="ECO:0000256" key="17">
    <source>
        <dbReference type="SAM" id="Phobius"/>
    </source>
</evidence>
<evidence type="ECO:0000256" key="5">
    <source>
        <dbReference type="ARBA" id="ARBA00012452"/>
    </source>
</evidence>
<reference evidence="18" key="2">
    <citation type="submission" date="2021-01" db="UniProtKB">
        <authorList>
            <consortium name="EnsemblMetazoa"/>
        </authorList>
    </citation>
    <scope>IDENTIFICATION</scope>
</reference>
<dbReference type="FunCoup" id="A0A7M7RGX7">
    <property type="interactions" value="424"/>
</dbReference>
<feature type="transmembrane region" description="Helical" evidence="17">
    <location>
        <begin position="12"/>
        <end position="32"/>
    </location>
</feature>
<dbReference type="InterPro" id="IPR023352">
    <property type="entry name" value="MAPEG-like_dom_sf"/>
</dbReference>
<dbReference type="GO" id="GO:0005741">
    <property type="term" value="C:mitochondrial outer membrane"/>
    <property type="evidence" value="ECO:0007669"/>
    <property type="project" value="UniProtKB-SubCell"/>
</dbReference>
<dbReference type="OrthoDB" id="193139at2759"/>
<dbReference type="PANTHER" id="PTHR10689:SF6">
    <property type="entry name" value="MICROSOMAL GLUTATHIONE S-TRANSFERASE 1"/>
    <property type="match status" value="1"/>
</dbReference>
<keyword evidence="7 17" id="KW-0812">Transmembrane</keyword>
<dbReference type="GO" id="GO:0004364">
    <property type="term" value="F:glutathione transferase activity"/>
    <property type="evidence" value="ECO:0007669"/>
    <property type="project" value="UniProtKB-EC"/>
</dbReference>
<comment type="function">
    <text evidence="1">Conjugation of reduced glutathione to a wide number of exogenous and endogenous hydrophobic electrophiles.</text>
</comment>
<evidence type="ECO:0000256" key="4">
    <source>
        <dbReference type="ARBA" id="ARBA00010459"/>
    </source>
</evidence>
<protein>
    <recommendedName>
        <fullName evidence="15">Microsomal glutathione S-transferase 1</fullName>
        <ecNumber evidence="5">2.5.1.18</ecNumber>
    </recommendedName>
</protein>
<dbReference type="RefSeq" id="XP_793842.2">
    <property type="nucleotide sequence ID" value="XM_788749.4"/>
</dbReference>
<dbReference type="FunFam" id="1.20.120.550:FF:000002">
    <property type="entry name" value="Microsomal glutathione S-transferase 1"/>
    <property type="match status" value="1"/>
</dbReference>
<sequence>MSNSEEALKYFATYAGMVSVKMVMLGPLTAFYRMRDSAFANEEDFVLTGLKGRRPVFDHPMIERIRRCSLNDLENIVPFVIIGGLFAVYSGSSLSTILWHYRIFVASRFLHSISYLIPLPQPSRALCYFVGIGTNLSMAIRLLMNAWLL</sequence>
<evidence type="ECO:0000256" key="14">
    <source>
        <dbReference type="ARBA" id="ARBA00038540"/>
    </source>
</evidence>
<evidence type="ECO:0000256" key="10">
    <source>
        <dbReference type="ARBA" id="ARBA00022989"/>
    </source>
</evidence>
<evidence type="ECO:0000256" key="8">
    <source>
        <dbReference type="ARBA" id="ARBA00022787"/>
    </source>
</evidence>
<comment type="subunit">
    <text evidence="14">Homotrimer; The trimer binds only one molecule of glutathione.</text>
</comment>
<evidence type="ECO:0000256" key="11">
    <source>
        <dbReference type="ARBA" id="ARBA00022990"/>
    </source>
</evidence>
<comment type="similarity">
    <text evidence="4">Belongs to the MAPEG family.</text>
</comment>
<dbReference type="GeneID" id="589095"/>